<dbReference type="OrthoDB" id="3216107at2"/>
<comment type="caution">
    <text evidence="4">The sequence shown here is derived from an EMBL/GenBank/DDBJ whole genome shotgun (WGS) entry which is preliminary data.</text>
</comment>
<dbReference type="PANTHER" id="PTHR43877:SF2">
    <property type="entry name" value="AMINOALKYLPHOSPHONATE N-ACETYLTRANSFERASE-RELATED"/>
    <property type="match status" value="1"/>
</dbReference>
<dbReference type="Proteomes" id="UP000050544">
    <property type="component" value="Unassembled WGS sequence"/>
</dbReference>
<sequence>MQIEIARTVTKEIVEAFARLIPQLSNSSLPPTHEELQEMVNSDASILFLARDDDGQIVGTLTLVVFRIPTGLRAWIEDVVVDEAARGRGIGEALTRAALDHAARLGVKTVDLTSRPSREAANRLYQKIGFVRRETNLYRYTL</sequence>
<dbReference type="PANTHER" id="PTHR43877">
    <property type="entry name" value="AMINOALKYLPHOSPHONATE N-ACETYLTRANSFERASE-RELATED-RELATED"/>
    <property type="match status" value="1"/>
</dbReference>
<evidence type="ECO:0000313" key="4">
    <source>
        <dbReference type="EMBL" id="KPL83949.1"/>
    </source>
</evidence>
<accession>A0A0P6XKK6</accession>
<dbReference type="PROSITE" id="PS51186">
    <property type="entry name" value="GNAT"/>
    <property type="match status" value="1"/>
</dbReference>
<protein>
    <submittedName>
        <fullName evidence="4">GNAT family acetyltransferase</fullName>
    </submittedName>
</protein>
<dbReference type="InterPro" id="IPR016181">
    <property type="entry name" value="Acyl_CoA_acyltransferase"/>
</dbReference>
<gene>
    <name evidence="4" type="ORF">SE15_01700</name>
</gene>
<dbReference type="PATRIC" id="fig|869279.4.peg.340"/>
<evidence type="ECO:0000256" key="2">
    <source>
        <dbReference type="ARBA" id="ARBA00023315"/>
    </source>
</evidence>
<keyword evidence="1 4" id="KW-0808">Transferase</keyword>
<dbReference type="CDD" id="cd04301">
    <property type="entry name" value="NAT_SF"/>
    <property type="match status" value="1"/>
</dbReference>
<dbReference type="EMBL" id="LGKO01000002">
    <property type="protein sequence ID" value="KPL83949.1"/>
    <property type="molecule type" value="Genomic_DNA"/>
</dbReference>
<dbReference type="SUPFAM" id="SSF55729">
    <property type="entry name" value="Acyl-CoA N-acyltransferases (Nat)"/>
    <property type="match status" value="1"/>
</dbReference>
<dbReference type="GO" id="GO:0016747">
    <property type="term" value="F:acyltransferase activity, transferring groups other than amino-acyl groups"/>
    <property type="evidence" value="ECO:0007669"/>
    <property type="project" value="InterPro"/>
</dbReference>
<proteinExistence type="predicted"/>
<reference evidence="4 5" key="1">
    <citation type="submission" date="2015-07" db="EMBL/GenBank/DDBJ databases">
        <title>Whole genome sequence of Thermanaerothrix daxensis DSM 23592.</title>
        <authorList>
            <person name="Hemp J."/>
            <person name="Ward L.M."/>
            <person name="Pace L.A."/>
            <person name="Fischer W.W."/>
        </authorList>
    </citation>
    <scope>NUCLEOTIDE SEQUENCE [LARGE SCALE GENOMIC DNA]</scope>
    <source>
        <strain evidence="4 5">GNS-1</strain>
    </source>
</reference>
<keyword evidence="2" id="KW-0012">Acyltransferase</keyword>
<dbReference type="Gene3D" id="3.40.630.30">
    <property type="match status" value="1"/>
</dbReference>
<keyword evidence="5" id="KW-1185">Reference proteome</keyword>
<dbReference type="RefSeq" id="WP_054520369.1">
    <property type="nucleotide sequence ID" value="NZ_LGKO01000002.1"/>
</dbReference>
<dbReference type="Pfam" id="PF00583">
    <property type="entry name" value="Acetyltransf_1"/>
    <property type="match status" value="1"/>
</dbReference>
<dbReference type="STRING" id="869279.SE15_01700"/>
<name>A0A0P6XKK6_9CHLR</name>
<dbReference type="InterPro" id="IPR000182">
    <property type="entry name" value="GNAT_dom"/>
</dbReference>
<evidence type="ECO:0000259" key="3">
    <source>
        <dbReference type="PROSITE" id="PS51186"/>
    </source>
</evidence>
<evidence type="ECO:0000256" key="1">
    <source>
        <dbReference type="ARBA" id="ARBA00022679"/>
    </source>
</evidence>
<evidence type="ECO:0000313" key="5">
    <source>
        <dbReference type="Proteomes" id="UP000050544"/>
    </source>
</evidence>
<organism evidence="4 5">
    <name type="scientific">Thermanaerothrix daxensis</name>
    <dbReference type="NCBI Taxonomy" id="869279"/>
    <lineage>
        <taxon>Bacteria</taxon>
        <taxon>Bacillati</taxon>
        <taxon>Chloroflexota</taxon>
        <taxon>Anaerolineae</taxon>
        <taxon>Anaerolineales</taxon>
        <taxon>Anaerolineaceae</taxon>
        <taxon>Thermanaerothrix</taxon>
    </lineage>
</organism>
<feature type="domain" description="N-acetyltransferase" evidence="3">
    <location>
        <begin position="4"/>
        <end position="142"/>
    </location>
</feature>
<dbReference type="InterPro" id="IPR050832">
    <property type="entry name" value="Bact_Acetyltransf"/>
</dbReference>
<dbReference type="AlphaFoldDB" id="A0A0P6XKK6"/>